<reference evidence="4 5" key="1">
    <citation type="journal article" date="2014" name="PLoS Genet.">
        <title>Phylogenetically driven sequencing of extremely halophilic archaea reveals strategies for static and dynamic osmo-response.</title>
        <authorList>
            <person name="Becker E.A."/>
            <person name="Seitzer P.M."/>
            <person name="Tritt A."/>
            <person name="Larsen D."/>
            <person name="Krusor M."/>
            <person name="Yao A.I."/>
            <person name="Wu D."/>
            <person name="Madern D."/>
            <person name="Eisen J.A."/>
            <person name="Darling A.E."/>
            <person name="Facciotti M.T."/>
        </authorList>
    </citation>
    <scope>NUCLEOTIDE SEQUENCE [LARGE SCALE GENOMIC DNA]</scope>
    <source>
        <strain evidence="4 5">JCM 10989</strain>
    </source>
</reference>
<dbReference type="STRING" id="1227493.C483_08322"/>
<dbReference type="AlphaFoldDB" id="M0A4M3"/>
<dbReference type="Proteomes" id="UP000011519">
    <property type="component" value="Unassembled WGS sequence"/>
</dbReference>
<dbReference type="InterPro" id="IPR012338">
    <property type="entry name" value="Beta-lactam/transpept-like"/>
</dbReference>
<dbReference type="PATRIC" id="fig|1227493.4.peg.1650"/>
<evidence type="ECO:0000259" key="3">
    <source>
        <dbReference type="Pfam" id="PF00144"/>
    </source>
</evidence>
<dbReference type="Gene3D" id="3.40.710.10">
    <property type="entry name" value="DD-peptidase/beta-lactamase superfamily"/>
    <property type="match status" value="1"/>
</dbReference>
<dbReference type="EMBL" id="AOIM01000021">
    <property type="protein sequence ID" value="ELY92303.1"/>
    <property type="molecule type" value="Genomic_DNA"/>
</dbReference>
<evidence type="ECO:0000256" key="1">
    <source>
        <dbReference type="ARBA" id="ARBA00022801"/>
    </source>
</evidence>
<sequence length="400" mass="43194">MTPDFGDAASGDAASDDAADAAPPTDTTDSTTPTDTTDATAIATERVQSLLEEGLEREYYTAAVAVAGGVDELPITVAVGQPSPTDERAVDLETPFDCASLTKPIVTTTVLFRLLERGAVTLTDELGDHLPALERHRRGEIPLWRLLTHTSGLQPYAFSPEWDGVDDVLAGLADRQLFDRRLGDGFVYSCLNYVYLAAALRHVTGTDLATLADEHVFGPAGMRDSSLGPYETGDSESELEPNVVATYDHEYGRGECRNEIHDPLGNAMGGESGNAGLFATARDVAQFARTLLADSDSDSASVASTRFLSPATIDCLPVRRSGTETASQGYGWRVGTDRIPAPQWSERTIGHTGFTGTSLWIDFDRGRFACLLTNAVYEQVQLYRFRQRYHAIVAASLFGR</sequence>
<dbReference type="PANTHER" id="PTHR43283">
    <property type="entry name" value="BETA-LACTAMASE-RELATED"/>
    <property type="match status" value="1"/>
</dbReference>
<evidence type="ECO:0000313" key="5">
    <source>
        <dbReference type="Proteomes" id="UP000011519"/>
    </source>
</evidence>
<protein>
    <submittedName>
        <fullName evidence="4">Beta-lactamase</fullName>
    </submittedName>
</protein>
<dbReference type="PANTHER" id="PTHR43283:SF11">
    <property type="entry name" value="BETA-LACTAMASE-RELATED DOMAIN-CONTAINING PROTEIN"/>
    <property type="match status" value="1"/>
</dbReference>
<feature type="region of interest" description="Disordered" evidence="2">
    <location>
        <begin position="1"/>
        <end position="38"/>
    </location>
</feature>
<dbReference type="RefSeq" id="WP_006652876.1">
    <property type="nucleotide sequence ID" value="NZ_AOIM01000021.1"/>
</dbReference>
<organism evidence="4 5">
    <name type="scientific">Natrialba hulunbeirensis JCM 10989</name>
    <dbReference type="NCBI Taxonomy" id="1227493"/>
    <lineage>
        <taxon>Archaea</taxon>
        <taxon>Methanobacteriati</taxon>
        <taxon>Methanobacteriota</taxon>
        <taxon>Stenosarchaea group</taxon>
        <taxon>Halobacteria</taxon>
        <taxon>Halobacteriales</taxon>
        <taxon>Natrialbaceae</taxon>
        <taxon>Natrialba</taxon>
    </lineage>
</organism>
<comment type="caution">
    <text evidence="4">The sequence shown here is derived from an EMBL/GenBank/DDBJ whole genome shotgun (WGS) entry which is preliminary data.</text>
</comment>
<gene>
    <name evidence="4" type="ORF">C483_08322</name>
</gene>
<dbReference type="Pfam" id="PF00144">
    <property type="entry name" value="Beta-lactamase"/>
    <property type="match status" value="1"/>
</dbReference>
<feature type="domain" description="Beta-lactamase-related" evidence="3">
    <location>
        <begin position="61"/>
        <end position="380"/>
    </location>
</feature>
<feature type="compositionally biased region" description="Low complexity" evidence="2">
    <location>
        <begin position="20"/>
        <end position="38"/>
    </location>
</feature>
<evidence type="ECO:0000313" key="4">
    <source>
        <dbReference type="EMBL" id="ELY92303.1"/>
    </source>
</evidence>
<accession>M0A4M3</accession>
<dbReference type="GO" id="GO:0016787">
    <property type="term" value="F:hydrolase activity"/>
    <property type="evidence" value="ECO:0007669"/>
    <property type="project" value="UniProtKB-KW"/>
</dbReference>
<dbReference type="SUPFAM" id="SSF56601">
    <property type="entry name" value="beta-lactamase/transpeptidase-like"/>
    <property type="match status" value="1"/>
</dbReference>
<keyword evidence="5" id="KW-1185">Reference proteome</keyword>
<evidence type="ECO:0000256" key="2">
    <source>
        <dbReference type="SAM" id="MobiDB-lite"/>
    </source>
</evidence>
<proteinExistence type="predicted"/>
<keyword evidence="1" id="KW-0378">Hydrolase</keyword>
<dbReference type="InterPro" id="IPR001466">
    <property type="entry name" value="Beta-lactam-related"/>
</dbReference>
<dbReference type="InterPro" id="IPR050789">
    <property type="entry name" value="Diverse_Enzym_Activities"/>
</dbReference>
<name>M0A4M3_9EURY</name>